<dbReference type="Proteomes" id="UP000218595">
    <property type="component" value="Chromosome"/>
</dbReference>
<sequence>MSIFNANEVATLVVRHRARQGSESAYEDWLRKTVNTAKGYEGHLGVDVFRSHQDGVHLFTSVLRFTCTEKLQAWLDSDDRRLLVAEVQDLLADGDQLEVSQGREFWFTPDTAQAPQPPRWKQACITFLVILPLSLIVPLCWGLLFARVPWLGGYVQSNVVITLTIVLLVVYVFMPPVTRLFAPWLSGDKGRERR</sequence>
<protein>
    <submittedName>
        <fullName evidence="2">Antibiotic biosynthesis monooxygenase</fullName>
    </submittedName>
</protein>
<keyword evidence="3" id="KW-1185">Reference proteome</keyword>
<feature type="transmembrane region" description="Helical" evidence="1">
    <location>
        <begin position="125"/>
        <end position="148"/>
    </location>
</feature>
<keyword evidence="2" id="KW-0560">Oxidoreductase</keyword>
<gene>
    <name evidence="2" type="ORF">LAB08_R36610</name>
</gene>
<feature type="transmembrane region" description="Helical" evidence="1">
    <location>
        <begin position="154"/>
        <end position="174"/>
    </location>
</feature>
<evidence type="ECO:0000256" key="1">
    <source>
        <dbReference type="SAM" id="Phobius"/>
    </source>
</evidence>
<dbReference type="InterPro" id="IPR011008">
    <property type="entry name" value="Dimeric_a/b-barrel"/>
</dbReference>
<proteinExistence type="predicted"/>
<evidence type="ECO:0000313" key="3">
    <source>
        <dbReference type="Proteomes" id="UP000218595"/>
    </source>
</evidence>
<dbReference type="RefSeq" id="WP_096515321.1">
    <property type="nucleotide sequence ID" value="NZ_AP017423.2"/>
</dbReference>
<dbReference type="EMBL" id="AP017423">
    <property type="protein sequence ID" value="BCX69019.1"/>
    <property type="molecule type" value="Genomic_DNA"/>
</dbReference>
<organism evidence="2 3">
    <name type="scientific">Pseudomonas izuensis</name>
    <dbReference type="NCBI Taxonomy" id="2684212"/>
    <lineage>
        <taxon>Bacteria</taxon>
        <taxon>Pseudomonadati</taxon>
        <taxon>Pseudomonadota</taxon>
        <taxon>Gammaproteobacteria</taxon>
        <taxon>Pseudomonadales</taxon>
        <taxon>Pseudomonadaceae</taxon>
        <taxon>Pseudomonas</taxon>
    </lineage>
</organism>
<evidence type="ECO:0000313" key="2">
    <source>
        <dbReference type="EMBL" id="BCX69019.1"/>
    </source>
</evidence>
<keyword evidence="2" id="KW-0503">Monooxygenase</keyword>
<keyword evidence="1" id="KW-1133">Transmembrane helix</keyword>
<accession>A0ABM7RVH3</accession>
<dbReference type="SUPFAM" id="SSF54909">
    <property type="entry name" value="Dimeric alpha+beta barrel"/>
    <property type="match status" value="1"/>
</dbReference>
<keyword evidence="1" id="KW-0812">Transmembrane</keyword>
<dbReference type="Gene3D" id="3.30.70.100">
    <property type="match status" value="1"/>
</dbReference>
<dbReference type="InterPro" id="IPR038762">
    <property type="entry name" value="ABM_predict"/>
</dbReference>
<keyword evidence="1" id="KW-0472">Membrane</keyword>
<dbReference type="PANTHER" id="PTHR40057:SF1">
    <property type="entry name" value="SLR1162 PROTEIN"/>
    <property type="match status" value="1"/>
</dbReference>
<dbReference type="GO" id="GO:0004497">
    <property type="term" value="F:monooxygenase activity"/>
    <property type="evidence" value="ECO:0007669"/>
    <property type="project" value="UniProtKB-KW"/>
</dbReference>
<name>A0ABM7RVH3_9PSED</name>
<reference evidence="2 3" key="1">
    <citation type="submission" date="2016-04" db="EMBL/GenBank/DDBJ databases">
        <title>Complete genome sequence of Pseudomonas sp. LAB-08 isolated from TCE contaminated aquifer soil.</title>
        <authorList>
            <person name="Dohra H."/>
            <person name="Suzuki K."/>
            <person name="Fatma A."/>
            <person name="Inuzuka Y."/>
            <person name="Honjo M."/>
            <person name="Tashiro Y."/>
            <person name="Futamata H."/>
        </authorList>
    </citation>
    <scope>NUCLEOTIDE SEQUENCE [LARGE SCALE GENOMIC DNA]</scope>
    <source>
        <strain evidence="2 3">LAB-08</strain>
    </source>
</reference>
<dbReference type="PANTHER" id="PTHR40057">
    <property type="entry name" value="SLR1162 PROTEIN"/>
    <property type="match status" value="1"/>
</dbReference>